<evidence type="ECO:0000313" key="3">
    <source>
        <dbReference type="EMBL" id="KGJ77495.1"/>
    </source>
</evidence>
<dbReference type="Proteomes" id="UP000561726">
    <property type="component" value="Unassembled WGS sequence"/>
</dbReference>
<evidence type="ECO:0000256" key="2">
    <source>
        <dbReference type="SAM" id="Phobius"/>
    </source>
</evidence>
<evidence type="ECO:0000313" key="5">
    <source>
        <dbReference type="Proteomes" id="UP000029864"/>
    </source>
</evidence>
<gene>
    <name evidence="4" type="ORF">BJ997_003098</name>
    <name evidence="3" type="ORF">GY21_07640</name>
</gene>
<keyword evidence="2" id="KW-1133">Transmembrane helix</keyword>
<dbReference type="Proteomes" id="UP000029864">
    <property type="component" value="Unassembled WGS sequence"/>
</dbReference>
<dbReference type="OrthoDB" id="3723990at2"/>
<dbReference type="EMBL" id="JACHBQ010000001">
    <property type="protein sequence ID" value="MBB5642550.1"/>
    <property type="molecule type" value="Genomic_DNA"/>
</dbReference>
<proteinExistence type="predicted"/>
<keyword evidence="2" id="KW-0812">Transmembrane</keyword>
<evidence type="ECO:0000256" key="1">
    <source>
        <dbReference type="SAM" id="MobiDB-lite"/>
    </source>
</evidence>
<reference evidence="3 5" key="1">
    <citation type="submission" date="2014-08" db="EMBL/GenBank/DDBJ databases">
        <authorList>
            <person name="Sisinthy S."/>
        </authorList>
    </citation>
    <scope>NUCLEOTIDE SEQUENCE [LARGE SCALE GENOMIC DNA]</scope>
    <source>
        <strain evidence="3 5">RuG17</strain>
    </source>
</reference>
<reference evidence="4 6" key="2">
    <citation type="submission" date="2020-08" db="EMBL/GenBank/DDBJ databases">
        <title>Sequencing the genomes of 1000 actinobacteria strains.</title>
        <authorList>
            <person name="Klenk H.-P."/>
        </authorList>
    </citation>
    <scope>NUCLEOTIDE SEQUENCE [LARGE SCALE GENOMIC DNA]</scope>
    <source>
        <strain evidence="4 6">DSM 21065</strain>
    </source>
</reference>
<feature type="transmembrane region" description="Helical" evidence="2">
    <location>
        <begin position="42"/>
        <end position="66"/>
    </location>
</feature>
<evidence type="ECO:0000313" key="4">
    <source>
        <dbReference type="EMBL" id="MBB5642550.1"/>
    </source>
</evidence>
<evidence type="ECO:0000313" key="6">
    <source>
        <dbReference type="Proteomes" id="UP000561726"/>
    </source>
</evidence>
<dbReference type="EMBL" id="JPXF01000025">
    <property type="protein sequence ID" value="KGJ77495.1"/>
    <property type="molecule type" value="Genomic_DNA"/>
</dbReference>
<feature type="region of interest" description="Disordered" evidence="1">
    <location>
        <begin position="74"/>
        <end position="97"/>
    </location>
</feature>
<name>A0A099JHE7_9MICO</name>
<dbReference type="STRING" id="1001240.GY21_07640"/>
<dbReference type="AlphaFoldDB" id="A0A099JHE7"/>
<dbReference type="eggNOG" id="ENOG50331XH">
    <property type="taxonomic scope" value="Bacteria"/>
</dbReference>
<organism evidence="3 5">
    <name type="scientific">Cryobacterium roopkundense</name>
    <dbReference type="NCBI Taxonomy" id="1001240"/>
    <lineage>
        <taxon>Bacteria</taxon>
        <taxon>Bacillati</taxon>
        <taxon>Actinomycetota</taxon>
        <taxon>Actinomycetes</taxon>
        <taxon>Micrococcales</taxon>
        <taxon>Microbacteriaceae</taxon>
        <taxon>Cryobacterium</taxon>
    </lineage>
</organism>
<accession>A0A099JHE7</accession>
<protein>
    <submittedName>
        <fullName evidence="3">Uncharacterized protein</fullName>
    </submittedName>
</protein>
<comment type="caution">
    <text evidence="3">The sequence shown here is derived from an EMBL/GenBank/DDBJ whole genome shotgun (WGS) entry which is preliminary data.</text>
</comment>
<keyword evidence="2" id="KW-0472">Membrane</keyword>
<sequence length="97" mass="10371">MSSDHDVVLLETVKTHRSRLRAAFLFGELSERRVANDNVRRVIGSMVLAAVLCASCIGVSFVVDLLQQRAAAAQTQIVQTPTPAPSTPATPAEVDTP</sequence>
<keyword evidence="5" id="KW-1185">Reference proteome</keyword>
<dbReference type="RefSeq" id="WP_035836133.1">
    <property type="nucleotide sequence ID" value="NZ_JACHBQ010000001.1"/>
</dbReference>